<dbReference type="Proteomes" id="UP001428817">
    <property type="component" value="Unassembled WGS sequence"/>
</dbReference>
<dbReference type="Pfam" id="PF02012">
    <property type="entry name" value="BNR"/>
    <property type="match status" value="2"/>
</dbReference>
<evidence type="ECO:0000313" key="1">
    <source>
        <dbReference type="EMBL" id="GAA5149587.1"/>
    </source>
</evidence>
<dbReference type="SUPFAM" id="SSF50939">
    <property type="entry name" value="Sialidases"/>
    <property type="match status" value="1"/>
</dbReference>
<accession>A0ABP9PPS7</accession>
<proteinExistence type="predicted"/>
<dbReference type="RefSeq" id="WP_345702620.1">
    <property type="nucleotide sequence ID" value="NZ_BAABJP010000004.1"/>
</dbReference>
<dbReference type="Gene3D" id="2.130.10.10">
    <property type="entry name" value="YVTN repeat-like/Quinoprotein amine dehydrogenase"/>
    <property type="match status" value="3"/>
</dbReference>
<comment type="caution">
    <text evidence="1">The sequence shown here is derived from an EMBL/GenBank/DDBJ whole genome shotgun (WGS) entry which is preliminary data.</text>
</comment>
<dbReference type="InterPro" id="IPR036278">
    <property type="entry name" value="Sialidase_sf"/>
</dbReference>
<dbReference type="InterPro" id="IPR015943">
    <property type="entry name" value="WD40/YVTN_repeat-like_dom_sf"/>
</dbReference>
<keyword evidence="2" id="KW-1185">Reference proteome</keyword>
<dbReference type="InterPro" id="IPR002860">
    <property type="entry name" value="BNR_rpt"/>
</dbReference>
<reference evidence="2" key="1">
    <citation type="journal article" date="2019" name="Int. J. Syst. Evol. Microbiol.">
        <title>The Global Catalogue of Microorganisms (GCM) 10K type strain sequencing project: providing services to taxonomists for standard genome sequencing and annotation.</title>
        <authorList>
            <consortium name="The Broad Institute Genomics Platform"/>
            <consortium name="The Broad Institute Genome Sequencing Center for Infectious Disease"/>
            <person name="Wu L."/>
            <person name="Ma J."/>
        </authorList>
    </citation>
    <scope>NUCLEOTIDE SEQUENCE [LARGE SCALE GENOMIC DNA]</scope>
    <source>
        <strain evidence="2">JCM 18303</strain>
    </source>
</reference>
<organism evidence="1 2">
    <name type="scientific">Pseudonocardia eucalypti</name>
    <dbReference type="NCBI Taxonomy" id="648755"/>
    <lineage>
        <taxon>Bacteria</taxon>
        <taxon>Bacillati</taxon>
        <taxon>Actinomycetota</taxon>
        <taxon>Actinomycetes</taxon>
        <taxon>Pseudonocardiales</taxon>
        <taxon>Pseudonocardiaceae</taxon>
        <taxon>Pseudonocardia</taxon>
    </lineage>
</organism>
<dbReference type="GO" id="GO:0016787">
    <property type="term" value="F:hydrolase activity"/>
    <property type="evidence" value="ECO:0007669"/>
    <property type="project" value="UniProtKB-KW"/>
</dbReference>
<dbReference type="PANTHER" id="PTHR43739">
    <property type="entry name" value="XYLOGLUCANASE (EUROFUNG)"/>
    <property type="match status" value="1"/>
</dbReference>
<protein>
    <submittedName>
        <fullName evidence="1">Glycosyl hydrolase</fullName>
    </submittedName>
</protein>
<sequence>MSGSYTVCLGTQNEGVWVSHDGGSEWLRSRLDLPPYARAGEVDVRAVAVSPHNPRQVWAGSTGEPGRAVLLRSDDCGRSFENVPAPLDGSEIWSIALSPHDASVILVGLRPAGVLRSTDGGQSWKELALGAAQLCNAGSSRTTDVAIDPDHADEIWASVEIDGVFHSDDGGDNWARIVLNNGQSLLGPTEVWRDDRHEDIHGVEVGGGAVCASTPIGFFRSTDQGRTWSPSRFPEPVPGAGQIWYTRGLLTKTDDPDTILAGVGDYIPGARGVIQRSTDGGRSWAPVSQVTNSVVYAIAGHRDIPETMAACSIFGQVLTSTDGGATWSRTARDFGETRAIAISPASG</sequence>
<dbReference type="InterPro" id="IPR052025">
    <property type="entry name" value="Xyloglucanase_GH74"/>
</dbReference>
<dbReference type="PANTHER" id="PTHR43739:SF5">
    <property type="entry name" value="EXO-ALPHA-SIALIDASE"/>
    <property type="match status" value="1"/>
</dbReference>
<evidence type="ECO:0000313" key="2">
    <source>
        <dbReference type="Proteomes" id="UP001428817"/>
    </source>
</evidence>
<name>A0ABP9PPS7_9PSEU</name>
<dbReference type="EMBL" id="BAABJP010000004">
    <property type="protein sequence ID" value="GAA5149587.1"/>
    <property type="molecule type" value="Genomic_DNA"/>
</dbReference>
<dbReference type="CDD" id="cd15482">
    <property type="entry name" value="Sialidase_non-viral"/>
    <property type="match status" value="1"/>
</dbReference>
<gene>
    <name evidence="1" type="ORF">GCM10023321_13670</name>
</gene>
<keyword evidence="1" id="KW-0378">Hydrolase</keyword>